<dbReference type="GO" id="GO:0016987">
    <property type="term" value="F:sigma factor activity"/>
    <property type="evidence" value="ECO:0007669"/>
    <property type="project" value="UniProtKB-KW"/>
</dbReference>
<dbReference type="InterPro" id="IPR013324">
    <property type="entry name" value="RNA_pol_sigma_r3/r4-like"/>
</dbReference>
<comment type="similarity">
    <text evidence="1">Belongs to the sigma-70 factor family. ECF subfamily.</text>
</comment>
<gene>
    <name evidence="8" type="ORF">Cci01nite_81240</name>
</gene>
<dbReference type="Gene3D" id="1.10.10.10">
    <property type="entry name" value="Winged helix-like DNA-binding domain superfamily/Winged helix DNA-binding domain"/>
    <property type="match status" value="1"/>
</dbReference>
<reference evidence="8 9" key="1">
    <citation type="submission" date="2021-01" db="EMBL/GenBank/DDBJ databases">
        <title>Whole genome shotgun sequence of Catellatospora citrea NBRC 14495.</title>
        <authorList>
            <person name="Komaki H."/>
            <person name="Tamura T."/>
        </authorList>
    </citation>
    <scope>NUCLEOTIDE SEQUENCE [LARGE SCALE GENOMIC DNA]</scope>
    <source>
        <strain evidence="8 9">NBRC 14495</strain>
    </source>
</reference>
<dbReference type="PANTHER" id="PTHR43133">
    <property type="entry name" value="RNA POLYMERASE ECF-TYPE SIGMA FACTO"/>
    <property type="match status" value="1"/>
</dbReference>
<evidence type="ECO:0000259" key="7">
    <source>
        <dbReference type="Pfam" id="PF08281"/>
    </source>
</evidence>
<dbReference type="GO" id="GO:0000428">
    <property type="term" value="C:DNA-directed RNA polymerase complex"/>
    <property type="evidence" value="ECO:0007669"/>
    <property type="project" value="UniProtKB-KW"/>
</dbReference>
<dbReference type="InterPro" id="IPR013325">
    <property type="entry name" value="RNA_pol_sigma_r2"/>
</dbReference>
<dbReference type="EMBL" id="BONH01000067">
    <property type="protein sequence ID" value="GIG03031.1"/>
    <property type="molecule type" value="Genomic_DNA"/>
</dbReference>
<dbReference type="SUPFAM" id="SSF88659">
    <property type="entry name" value="Sigma3 and sigma4 domains of RNA polymerase sigma factors"/>
    <property type="match status" value="1"/>
</dbReference>
<sequence>MTEARTWAGDAGYAAFVDEVWVSHLRIATLLCGDRHHAEELLQDCLVKLYPRWRQVAARGDPHAYLRRMLANGKVSWWRRTRREHLTAEYPEMAGPPTGPGEPHEELQAALLALSRQQRAVVVLRHYADLSERQVAAELGLAVGTVKAQHFRAMAKLRELLNPSHRSVERASR</sequence>
<keyword evidence="3" id="KW-0731">Sigma factor</keyword>
<proteinExistence type="inferred from homology"/>
<dbReference type="Pfam" id="PF04542">
    <property type="entry name" value="Sigma70_r2"/>
    <property type="match status" value="1"/>
</dbReference>
<dbReference type="InterPro" id="IPR013249">
    <property type="entry name" value="RNA_pol_sigma70_r4_t2"/>
</dbReference>
<keyword evidence="4" id="KW-0238">DNA-binding</keyword>
<feature type="domain" description="RNA polymerase sigma-70 region 2" evidence="6">
    <location>
        <begin position="26"/>
        <end position="83"/>
    </location>
</feature>
<evidence type="ECO:0000313" key="8">
    <source>
        <dbReference type="EMBL" id="GIG03031.1"/>
    </source>
</evidence>
<keyword evidence="9" id="KW-1185">Reference proteome</keyword>
<name>A0A8J3P3V4_9ACTN</name>
<dbReference type="Pfam" id="PF08281">
    <property type="entry name" value="Sigma70_r4_2"/>
    <property type="match status" value="1"/>
</dbReference>
<accession>A0A8J3P3V4</accession>
<dbReference type="Gene3D" id="1.10.1740.10">
    <property type="match status" value="1"/>
</dbReference>
<dbReference type="RefSeq" id="WP_120317784.1">
    <property type="nucleotide sequence ID" value="NZ_BONH01000067.1"/>
</dbReference>
<evidence type="ECO:0000259" key="6">
    <source>
        <dbReference type="Pfam" id="PF04542"/>
    </source>
</evidence>
<dbReference type="CDD" id="cd06171">
    <property type="entry name" value="Sigma70_r4"/>
    <property type="match status" value="1"/>
</dbReference>
<evidence type="ECO:0000313" key="9">
    <source>
        <dbReference type="Proteomes" id="UP000659904"/>
    </source>
</evidence>
<dbReference type="GO" id="GO:0006352">
    <property type="term" value="P:DNA-templated transcription initiation"/>
    <property type="evidence" value="ECO:0007669"/>
    <property type="project" value="InterPro"/>
</dbReference>
<dbReference type="InterPro" id="IPR039425">
    <property type="entry name" value="RNA_pol_sigma-70-like"/>
</dbReference>
<dbReference type="InterPro" id="IPR014284">
    <property type="entry name" value="RNA_pol_sigma-70_dom"/>
</dbReference>
<comment type="caution">
    <text evidence="8">The sequence shown here is derived from an EMBL/GenBank/DDBJ whole genome shotgun (WGS) entry which is preliminary data.</text>
</comment>
<keyword evidence="8" id="KW-0240">DNA-directed RNA polymerase</keyword>
<organism evidence="8 9">
    <name type="scientific">Catellatospora citrea</name>
    <dbReference type="NCBI Taxonomy" id="53366"/>
    <lineage>
        <taxon>Bacteria</taxon>
        <taxon>Bacillati</taxon>
        <taxon>Actinomycetota</taxon>
        <taxon>Actinomycetes</taxon>
        <taxon>Micromonosporales</taxon>
        <taxon>Micromonosporaceae</taxon>
        <taxon>Catellatospora</taxon>
    </lineage>
</organism>
<evidence type="ECO:0000256" key="1">
    <source>
        <dbReference type="ARBA" id="ARBA00010641"/>
    </source>
</evidence>
<dbReference type="InterPro" id="IPR014325">
    <property type="entry name" value="RNA_pol_sigma-E_actinobac"/>
</dbReference>
<dbReference type="PANTHER" id="PTHR43133:SF50">
    <property type="entry name" value="ECF RNA POLYMERASE SIGMA FACTOR SIGM"/>
    <property type="match status" value="1"/>
</dbReference>
<dbReference type="GO" id="GO:0003677">
    <property type="term" value="F:DNA binding"/>
    <property type="evidence" value="ECO:0007669"/>
    <property type="project" value="UniProtKB-KW"/>
</dbReference>
<dbReference type="AlphaFoldDB" id="A0A8J3P3V4"/>
<protein>
    <submittedName>
        <fullName evidence="8">DNA-directed RNA polymerase sigma-70 factor</fullName>
    </submittedName>
</protein>
<dbReference type="SUPFAM" id="SSF88946">
    <property type="entry name" value="Sigma2 domain of RNA polymerase sigma factors"/>
    <property type="match status" value="1"/>
</dbReference>
<keyword evidence="2" id="KW-0805">Transcription regulation</keyword>
<dbReference type="Proteomes" id="UP000659904">
    <property type="component" value="Unassembled WGS sequence"/>
</dbReference>
<dbReference type="NCBIfam" id="TIGR02937">
    <property type="entry name" value="sigma70-ECF"/>
    <property type="match status" value="1"/>
</dbReference>
<dbReference type="InterPro" id="IPR036388">
    <property type="entry name" value="WH-like_DNA-bd_sf"/>
</dbReference>
<evidence type="ECO:0000256" key="2">
    <source>
        <dbReference type="ARBA" id="ARBA00023015"/>
    </source>
</evidence>
<dbReference type="NCBIfam" id="TIGR02983">
    <property type="entry name" value="SigE-fam_strep"/>
    <property type="match status" value="1"/>
</dbReference>
<evidence type="ECO:0000256" key="3">
    <source>
        <dbReference type="ARBA" id="ARBA00023082"/>
    </source>
</evidence>
<evidence type="ECO:0000256" key="4">
    <source>
        <dbReference type="ARBA" id="ARBA00023125"/>
    </source>
</evidence>
<evidence type="ECO:0000256" key="5">
    <source>
        <dbReference type="ARBA" id="ARBA00023163"/>
    </source>
</evidence>
<feature type="domain" description="RNA polymerase sigma factor 70 region 4 type 2" evidence="7">
    <location>
        <begin position="105"/>
        <end position="157"/>
    </location>
</feature>
<keyword evidence="5" id="KW-0804">Transcription</keyword>
<dbReference type="InterPro" id="IPR007627">
    <property type="entry name" value="RNA_pol_sigma70_r2"/>
</dbReference>